<dbReference type="OMA" id="VSGECDH"/>
<name>H3BYG4_TETNG</name>
<keyword evidence="2" id="KW-1015">Disulfide bond</keyword>
<protein>
    <recommendedName>
        <fullName evidence="3">Ig-like domain-containing protein</fullName>
    </recommendedName>
</protein>
<reference evidence="5" key="1">
    <citation type="journal article" date="2004" name="Nature">
        <title>Genome duplication in the teleost fish Tetraodon nigroviridis reveals the early vertebrate proto-karyotype.</title>
        <authorList>
            <person name="Jaillon O."/>
            <person name="Aury J.-M."/>
            <person name="Brunet F."/>
            <person name="Petit J.-L."/>
            <person name="Stange-Thomann N."/>
            <person name="Mauceli E."/>
            <person name="Bouneau L."/>
            <person name="Fischer C."/>
            <person name="Ozouf-Costaz C."/>
            <person name="Bernot A."/>
            <person name="Nicaud S."/>
            <person name="Jaffe D."/>
            <person name="Fisher S."/>
            <person name="Lutfalla G."/>
            <person name="Dossat C."/>
            <person name="Segurens B."/>
            <person name="Dasilva C."/>
            <person name="Salanoubat M."/>
            <person name="Levy M."/>
            <person name="Boudet N."/>
            <person name="Castellano S."/>
            <person name="Anthouard V."/>
            <person name="Jubin C."/>
            <person name="Castelli V."/>
            <person name="Katinka M."/>
            <person name="Vacherie B."/>
            <person name="Biemont C."/>
            <person name="Skalli Z."/>
            <person name="Cattolico L."/>
            <person name="Poulain J."/>
            <person name="De Berardinis V."/>
            <person name="Cruaud C."/>
            <person name="Duprat S."/>
            <person name="Brottier P."/>
            <person name="Coutanceau J.-P."/>
            <person name="Gouzy J."/>
            <person name="Parra G."/>
            <person name="Lardier G."/>
            <person name="Chapple C."/>
            <person name="McKernan K.J."/>
            <person name="McEwan P."/>
            <person name="Bosak S."/>
            <person name="Kellis M."/>
            <person name="Volff J.-N."/>
            <person name="Guigo R."/>
            <person name="Zody M.C."/>
            <person name="Mesirov J."/>
            <person name="Lindblad-Toh K."/>
            <person name="Birren B."/>
            <person name="Nusbaum C."/>
            <person name="Kahn D."/>
            <person name="Robinson-Rechavi M."/>
            <person name="Laudet V."/>
            <person name="Schachter V."/>
            <person name="Quetier F."/>
            <person name="Saurin W."/>
            <person name="Scarpelli C."/>
            <person name="Wincker P."/>
            <person name="Lander E.S."/>
            <person name="Weissenbach J."/>
            <person name="Roest Crollius H."/>
        </authorList>
    </citation>
    <scope>NUCLEOTIDE SEQUENCE [LARGE SCALE GENOMIC DNA]</scope>
</reference>
<dbReference type="GO" id="GO:0004888">
    <property type="term" value="F:transmembrane signaling receptor activity"/>
    <property type="evidence" value="ECO:0007669"/>
    <property type="project" value="TreeGrafter"/>
</dbReference>
<dbReference type="SMART" id="SM00408">
    <property type="entry name" value="IGc2"/>
    <property type="match status" value="4"/>
</dbReference>
<keyword evidence="5" id="KW-1185">Reference proteome</keyword>
<feature type="domain" description="Ig-like" evidence="3">
    <location>
        <begin position="17"/>
        <end position="96"/>
    </location>
</feature>
<dbReference type="GO" id="GO:0007166">
    <property type="term" value="P:cell surface receptor signaling pathway"/>
    <property type="evidence" value="ECO:0007669"/>
    <property type="project" value="TreeGrafter"/>
</dbReference>
<dbReference type="AlphaFoldDB" id="H3BYG4"/>
<evidence type="ECO:0000259" key="3">
    <source>
        <dbReference type="PROSITE" id="PS50835"/>
    </source>
</evidence>
<dbReference type="InterPro" id="IPR003599">
    <property type="entry name" value="Ig_sub"/>
</dbReference>
<reference evidence="4" key="3">
    <citation type="submission" date="2025-09" db="UniProtKB">
        <authorList>
            <consortium name="Ensembl"/>
        </authorList>
    </citation>
    <scope>IDENTIFICATION</scope>
</reference>
<evidence type="ECO:0000256" key="2">
    <source>
        <dbReference type="ARBA" id="ARBA00023157"/>
    </source>
</evidence>
<feature type="domain" description="Ig-like" evidence="3">
    <location>
        <begin position="103"/>
        <end position="178"/>
    </location>
</feature>
<dbReference type="GO" id="GO:0006955">
    <property type="term" value="P:immune response"/>
    <property type="evidence" value="ECO:0007669"/>
    <property type="project" value="TreeGrafter"/>
</dbReference>
<dbReference type="InterPro" id="IPR007110">
    <property type="entry name" value="Ig-like_dom"/>
</dbReference>
<dbReference type="Pfam" id="PF13895">
    <property type="entry name" value="Ig_2"/>
    <property type="match status" value="2"/>
</dbReference>
<evidence type="ECO:0000313" key="4">
    <source>
        <dbReference type="Ensembl" id="ENSTNIP00000001030.1"/>
    </source>
</evidence>
<dbReference type="PANTHER" id="PTHR11481:SF112">
    <property type="entry name" value="FC RECEPTOR-LIKE PROTEIN 4-RELATED"/>
    <property type="match status" value="1"/>
</dbReference>
<dbReference type="PANTHER" id="PTHR11481">
    <property type="entry name" value="IMMUNOGLOBULIN FC RECEPTOR"/>
    <property type="match status" value="1"/>
</dbReference>
<reference evidence="4" key="2">
    <citation type="submission" date="2025-08" db="UniProtKB">
        <authorList>
            <consortium name="Ensembl"/>
        </authorList>
    </citation>
    <scope>IDENTIFICATION</scope>
</reference>
<dbReference type="InParanoid" id="H3BYG4"/>
<dbReference type="Ensembl" id="ENSTNIT00000003625.1">
    <property type="protein sequence ID" value="ENSTNIP00000001030.1"/>
    <property type="gene ID" value="ENSTNIG00000001468.1"/>
</dbReference>
<dbReference type="InterPro" id="IPR003598">
    <property type="entry name" value="Ig_sub2"/>
</dbReference>
<dbReference type="InterPro" id="IPR036179">
    <property type="entry name" value="Ig-like_dom_sf"/>
</dbReference>
<proteinExistence type="predicted"/>
<dbReference type="PROSITE" id="PS50835">
    <property type="entry name" value="IG_LIKE"/>
    <property type="match status" value="4"/>
</dbReference>
<keyword evidence="1" id="KW-0732">Signal</keyword>
<dbReference type="SUPFAM" id="SSF48726">
    <property type="entry name" value="Immunoglobulin"/>
    <property type="match status" value="3"/>
</dbReference>
<sequence>MLVYSILNQLKAVPGKPTLTSHPKVKVMYRAESVTFTCSVGLPSEWTFQWYHNGTKIPGSNSTYTIDALDYPSSGEYRCTANRSTEPSTEQSDPVFLQVSEIPAPLLRNLTWTDVFHGERVEMSCGMNGSPDWMFTWYKDGQEVHADTNKTTLFISSASTTFKGEYKCRGHLNNRRVRTNFSSGVILSVYDEMPKVTLTQDPEYKVMFSGESIVLGCHINVSSGWEYMWTKDASSLTDAKNKLTINSPTKSNQGSYECQVKRGTSPLFFTAKKNKPKPLMTLQPDARKVYIGEPVSFKCDVKDSAGWEYIWFKDEEIRFTGNQFDIPHARLADRGKYKCMGRRNKTKYDSLHSDEREVLISGVSAPISVLE</sequence>
<dbReference type="SMART" id="SM00409">
    <property type="entry name" value="IG"/>
    <property type="match status" value="4"/>
</dbReference>
<dbReference type="GeneTree" id="ENSGT00940000165428"/>
<dbReference type="Gene3D" id="2.60.40.10">
    <property type="entry name" value="Immunoglobulins"/>
    <property type="match status" value="4"/>
</dbReference>
<feature type="domain" description="Ig-like" evidence="3">
    <location>
        <begin position="194"/>
        <end position="270"/>
    </location>
</feature>
<evidence type="ECO:0000256" key="1">
    <source>
        <dbReference type="ARBA" id="ARBA00022729"/>
    </source>
</evidence>
<organism evidence="4 5">
    <name type="scientific">Tetraodon nigroviridis</name>
    <name type="common">Spotted green pufferfish</name>
    <name type="synonym">Chelonodon nigroviridis</name>
    <dbReference type="NCBI Taxonomy" id="99883"/>
    <lineage>
        <taxon>Eukaryota</taxon>
        <taxon>Metazoa</taxon>
        <taxon>Chordata</taxon>
        <taxon>Craniata</taxon>
        <taxon>Vertebrata</taxon>
        <taxon>Euteleostomi</taxon>
        <taxon>Actinopterygii</taxon>
        <taxon>Neopterygii</taxon>
        <taxon>Teleostei</taxon>
        <taxon>Neoteleostei</taxon>
        <taxon>Acanthomorphata</taxon>
        <taxon>Eupercaria</taxon>
        <taxon>Tetraodontiformes</taxon>
        <taxon>Tetradontoidea</taxon>
        <taxon>Tetraodontidae</taxon>
        <taxon>Tetraodon</taxon>
    </lineage>
</organism>
<dbReference type="GO" id="GO:0009897">
    <property type="term" value="C:external side of plasma membrane"/>
    <property type="evidence" value="ECO:0007669"/>
    <property type="project" value="TreeGrafter"/>
</dbReference>
<accession>H3BYG4</accession>
<dbReference type="STRING" id="99883.ENSTNIP00000001030"/>
<dbReference type="InterPro" id="IPR050488">
    <property type="entry name" value="Ig_Fc_receptor"/>
</dbReference>
<dbReference type="InterPro" id="IPR013783">
    <property type="entry name" value="Ig-like_fold"/>
</dbReference>
<feature type="domain" description="Ig-like" evidence="3">
    <location>
        <begin position="278"/>
        <end position="361"/>
    </location>
</feature>
<evidence type="ECO:0000313" key="5">
    <source>
        <dbReference type="Proteomes" id="UP000007303"/>
    </source>
</evidence>
<dbReference type="Pfam" id="PF13927">
    <property type="entry name" value="Ig_3"/>
    <property type="match status" value="2"/>
</dbReference>
<dbReference type="HOGENOM" id="CLU_049836_0_0_1"/>
<dbReference type="Proteomes" id="UP000007303">
    <property type="component" value="Unassembled WGS sequence"/>
</dbReference>